<dbReference type="InterPro" id="IPR001296">
    <property type="entry name" value="Glyco_trans_1"/>
</dbReference>
<keyword evidence="3" id="KW-1185">Reference proteome</keyword>
<dbReference type="CDD" id="cd03801">
    <property type="entry name" value="GT4_PimA-like"/>
    <property type="match status" value="1"/>
</dbReference>
<dbReference type="Gene3D" id="3.40.50.2000">
    <property type="entry name" value="Glycogen Phosphorylase B"/>
    <property type="match status" value="2"/>
</dbReference>
<reference evidence="3" key="1">
    <citation type="journal article" date="2019" name="Int. J. Syst. Evol. Microbiol.">
        <title>The Global Catalogue of Microorganisms (GCM) 10K type strain sequencing project: providing services to taxonomists for standard genome sequencing and annotation.</title>
        <authorList>
            <consortium name="The Broad Institute Genomics Platform"/>
            <consortium name="The Broad Institute Genome Sequencing Center for Infectious Disease"/>
            <person name="Wu L."/>
            <person name="Ma J."/>
        </authorList>
    </citation>
    <scope>NUCLEOTIDE SEQUENCE [LARGE SCALE GENOMIC DNA]</scope>
    <source>
        <strain evidence="3">KCTC 12708</strain>
    </source>
</reference>
<dbReference type="GeneID" id="94369044"/>
<dbReference type="Proteomes" id="UP000615593">
    <property type="component" value="Unassembled WGS sequence"/>
</dbReference>
<dbReference type="GO" id="GO:0016740">
    <property type="term" value="F:transferase activity"/>
    <property type="evidence" value="ECO:0007669"/>
    <property type="project" value="UniProtKB-KW"/>
</dbReference>
<gene>
    <name evidence="2" type="ORF">GCM10008088_13780</name>
</gene>
<dbReference type="SUPFAM" id="SSF53756">
    <property type="entry name" value="UDP-Glycosyltransferase/glycogen phosphorylase"/>
    <property type="match status" value="1"/>
</dbReference>
<comment type="caution">
    <text evidence="2">The sequence shown here is derived from an EMBL/GenBank/DDBJ whole genome shotgun (WGS) entry which is preliminary data.</text>
</comment>
<dbReference type="EMBL" id="BMWY01000003">
    <property type="protein sequence ID" value="GGZ53340.1"/>
    <property type="molecule type" value="Genomic_DNA"/>
</dbReference>
<sequence>MKTKSYKIVIFDGTFQTTTFIRRLMQGLVSHRHEVYVLGFNLHNPSPVQGVNYVSLGSNQNKFEFIKTSLRYQGPKVISQLLNLEKRKIQEKNFCEVIESIQPDLIHVQWNSLLPWVEPFLTHQNFPVILSQRGFQTNIRPFVNKENYNYLKRIYPLLSGLHSVSKAISDTGNRIGIPLTKVDHVVYTGLNLAEFPPIEPYRSRKQLSIISVGRAHWIKDYGMAVRACAILKQRHINFQYSILGAAGDEELTYLIQDLKLTEYIQLLPQLPLEKVKAMVKTSSLSLMTSIEEGIANVAVEAMALGTPVISTNCGGMEELITHGKEGWIVPIRDPLALAEQIEAFTKLTEKEIESIRQAARLKVETNFNEAQMVIGMEGLYRQVLSSEE</sequence>
<organism evidence="2 3">
    <name type="scientific">Mesonia mobilis</name>
    <dbReference type="NCBI Taxonomy" id="369791"/>
    <lineage>
        <taxon>Bacteria</taxon>
        <taxon>Pseudomonadati</taxon>
        <taxon>Bacteroidota</taxon>
        <taxon>Flavobacteriia</taxon>
        <taxon>Flavobacteriales</taxon>
        <taxon>Flavobacteriaceae</taxon>
        <taxon>Mesonia</taxon>
    </lineage>
</organism>
<accession>A0ABQ3BQA1</accession>
<dbReference type="Pfam" id="PF00534">
    <property type="entry name" value="Glycos_transf_1"/>
    <property type="match status" value="1"/>
</dbReference>
<protein>
    <submittedName>
        <fullName evidence="2">Group 1 glycosyl transferase</fullName>
    </submittedName>
</protein>
<evidence type="ECO:0000313" key="2">
    <source>
        <dbReference type="EMBL" id="GGZ53340.1"/>
    </source>
</evidence>
<proteinExistence type="predicted"/>
<name>A0ABQ3BQA1_9FLAO</name>
<evidence type="ECO:0000259" key="1">
    <source>
        <dbReference type="Pfam" id="PF00534"/>
    </source>
</evidence>
<feature type="domain" description="Glycosyl transferase family 1" evidence="1">
    <location>
        <begin position="205"/>
        <end position="360"/>
    </location>
</feature>
<keyword evidence="2" id="KW-0808">Transferase</keyword>
<dbReference type="PANTHER" id="PTHR12526">
    <property type="entry name" value="GLYCOSYLTRANSFERASE"/>
    <property type="match status" value="1"/>
</dbReference>
<evidence type="ECO:0000313" key="3">
    <source>
        <dbReference type="Proteomes" id="UP000615593"/>
    </source>
</evidence>
<dbReference type="RefSeq" id="WP_027884259.1">
    <property type="nucleotide sequence ID" value="NZ_BMWY01000003.1"/>
</dbReference>
<dbReference type="PANTHER" id="PTHR12526:SF630">
    <property type="entry name" value="GLYCOSYLTRANSFERASE"/>
    <property type="match status" value="1"/>
</dbReference>